<comment type="caution">
    <text evidence="3">The sequence shown here is derived from an EMBL/GenBank/DDBJ whole genome shotgun (WGS) entry which is preliminary data.</text>
</comment>
<dbReference type="SMART" id="SM00943">
    <property type="entry name" value="Prim-Pol"/>
    <property type="match status" value="1"/>
</dbReference>
<feature type="region of interest" description="Disordered" evidence="1">
    <location>
        <begin position="187"/>
        <end position="212"/>
    </location>
</feature>
<reference evidence="4" key="1">
    <citation type="journal article" date="2019" name="Int. J. Syst. Evol. Microbiol.">
        <title>The Global Catalogue of Microorganisms (GCM) 10K type strain sequencing project: providing services to taxonomists for standard genome sequencing and annotation.</title>
        <authorList>
            <consortium name="The Broad Institute Genomics Platform"/>
            <consortium name="The Broad Institute Genome Sequencing Center for Infectious Disease"/>
            <person name="Wu L."/>
            <person name="Ma J."/>
        </authorList>
    </citation>
    <scope>NUCLEOTIDE SEQUENCE [LARGE SCALE GENOMIC DNA]</scope>
    <source>
        <strain evidence="4">JCM 18303</strain>
    </source>
</reference>
<dbReference type="Pfam" id="PF09250">
    <property type="entry name" value="Prim-Pol"/>
    <property type="match status" value="1"/>
</dbReference>
<dbReference type="EMBL" id="BAABJP010000010">
    <property type="protein sequence ID" value="GAA5155290.1"/>
    <property type="molecule type" value="Genomic_DNA"/>
</dbReference>
<dbReference type="Proteomes" id="UP001428817">
    <property type="component" value="Unassembled WGS sequence"/>
</dbReference>
<sequence length="212" mass="22214">MSSWWNSSRAIYGAELRAGALCLVDHGWPVVPGSCLDSVPAFEEGVAAASCDPARVGQWWSEAPYSVLLATGDALDVIEVPAWMGRRMASTLREVGLVAPLVATPTGRWCFPVSPGGGQLTEQVAAADAKWHGKGSWVIAPPSECADGLVHWRVHPSVCGWRLPDAELVHSAAAEAARWRAATTPAAAAAPEGADDRLVAQRPAGVASGMRS</sequence>
<dbReference type="SUPFAM" id="SSF56747">
    <property type="entry name" value="Prim-pol domain"/>
    <property type="match status" value="1"/>
</dbReference>
<evidence type="ECO:0000313" key="4">
    <source>
        <dbReference type="Proteomes" id="UP001428817"/>
    </source>
</evidence>
<dbReference type="RefSeq" id="WP_185063905.1">
    <property type="nucleotide sequence ID" value="NZ_BAABJP010000010.1"/>
</dbReference>
<protein>
    <submittedName>
        <fullName evidence="3">Bifunctional DNA primase/polymerase</fullName>
    </submittedName>
</protein>
<keyword evidence="4" id="KW-1185">Reference proteome</keyword>
<evidence type="ECO:0000256" key="1">
    <source>
        <dbReference type="SAM" id="MobiDB-lite"/>
    </source>
</evidence>
<organism evidence="3 4">
    <name type="scientific">Pseudonocardia eucalypti</name>
    <dbReference type="NCBI Taxonomy" id="648755"/>
    <lineage>
        <taxon>Bacteria</taxon>
        <taxon>Bacillati</taxon>
        <taxon>Actinomycetota</taxon>
        <taxon>Actinomycetes</taxon>
        <taxon>Pseudonocardiales</taxon>
        <taxon>Pseudonocardiaceae</taxon>
        <taxon>Pseudonocardia</taxon>
    </lineage>
</organism>
<accession>A0ABP9Q5X3</accession>
<dbReference type="InterPro" id="IPR015330">
    <property type="entry name" value="DNA_primase/pol_bifunc_N"/>
</dbReference>
<gene>
    <name evidence="3" type="ORF">GCM10023321_28340</name>
</gene>
<proteinExistence type="predicted"/>
<evidence type="ECO:0000313" key="3">
    <source>
        <dbReference type="EMBL" id="GAA5155290.1"/>
    </source>
</evidence>
<evidence type="ECO:0000259" key="2">
    <source>
        <dbReference type="SMART" id="SM00943"/>
    </source>
</evidence>
<name>A0ABP9Q5X3_9PSEU</name>
<feature type="domain" description="DNA primase/polymerase bifunctional N-terminal" evidence="2">
    <location>
        <begin position="20"/>
        <end position="163"/>
    </location>
</feature>